<proteinExistence type="predicted"/>
<keyword evidence="2 5" id="KW-0812">Transmembrane</keyword>
<keyword evidence="3 5" id="KW-1133">Transmembrane helix</keyword>
<dbReference type="Pfam" id="PF09685">
    <property type="entry name" value="MamF_MmsF"/>
    <property type="match status" value="1"/>
</dbReference>
<evidence type="ECO:0000256" key="3">
    <source>
        <dbReference type="ARBA" id="ARBA00022989"/>
    </source>
</evidence>
<dbReference type="Proteomes" id="UP000614469">
    <property type="component" value="Unassembled WGS sequence"/>
</dbReference>
<dbReference type="AlphaFoldDB" id="A0A8J6NPA0"/>
<keyword evidence="4 5" id="KW-0472">Membrane</keyword>
<gene>
    <name evidence="6" type="ORF">H8E29_16235</name>
</gene>
<dbReference type="InterPro" id="IPR019109">
    <property type="entry name" value="MamF_MmsF"/>
</dbReference>
<organism evidence="6 7">
    <name type="scientific">Candidatus Desulfolinea nitratireducens</name>
    <dbReference type="NCBI Taxonomy" id="2841698"/>
    <lineage>
        <taxon>Bacteria</taxon>
        <taxon>Bacillati</taxon>
        <taxon>Chloroflexota</taxon>
        <taxon>Anaerolineae</taxon>
        <taxon>Anaerolineales</taxon>
        <taxon>Anaerolineales incertae sedis</taxon>
        <taxon>Candidatus Desulfolinea</taxon>
    </lineage>
</organism>
<name>A0A8J6NPA0_9CHLR</name>
<evidence type="ECO:0000256" key="4">
    <source>
        <dbReference type="ARBA" id="ARBA00023136"/>
    </source>
</evidence>
<comment type="caution">
    <text evidence="6">The sequence shown here is derived from an EMBL/GenBank/DDBJ whole genome shotgun (WGS) entry which is preliminary data.</text>
</comment>
<evidence type="ECO:0000256" key="2">
    <source>
        <dbReference type="ARBA" id="ARBA00022692"/>
    </source>
</evidence>
<protein>
    <recommendedName>
        <fullName evidence="8">DUF4870 domain-containing protein</fullName>
    </recommendedName>
</protein>
<dbReference type="EMBL" id="JACNJN010000196">
    <property type="protein sequence ID" value="MBC8336811.1"/>
    <property type="molecule type" value="Genomic_DNA"/>
</dbReference>
<feature type="transmembrane region" description="Helical" evidence="5">
    <location>
        <begin position="60"/>
        <end position="88"/>
    </location>
</feature>
<sequence length="112" mass="12716">MTEEPINAEPVFDISSDDKLWAALAYFFSPIVPIIIMLLEDKKDRPFIRAHNVQALILGILMSVLLPIIATVTLGCGAIIWLVMWYWAYKAYQGEYVEVPVVTNFVKNQGWA</sequence>
<reference evidence="6 7" key="1">
    <citation type="submission" date="2020-08" db="EMBL/GenBank/DDBJ databases">
        <title>Bridging the membrane lipid divide: bacteria of the FCB group superphylum have the potential to synthesize archaeal ether lipids.</title>
        <authorList>
            <person name="Villanueva L."/>
            <person name="Von Meijenfeldt F.A.B."/>
            <person name="Westbye A.B."/>
            <person name="Yadav S."/>
            <person name="Hopmans E.C."/>
            <person name="Dutilh B.E."/>
            <person name="Sinninghe Damste J.S."/>
        </authorList>
    </citation>
    <scope>NUCLEOTIDE SEQUENCE [LARGE SCALE GENOMIC DNA]</scope>
    <source>
        <strain evidence="6">NIOZ-UU36</strain>
    </source>
</reference>
<evidence type="ECO:0000256" key="1">
    <source>
        <dbReference type="ARBA" id="ARBA00004141"/>
    </source>
</evidence>
<comment type="subcellular location">
    <subcellularLocation>
        <location evidence="1">Membrane</location>
        <topology evidence="1">Multi-pass membrane protein</topology>
    </subcellularLocation>
</comment>
<evidence type="ECO:0000256" key="5">
    <source>
        <dbReference type="SAM" id="Phobius"/>
    </source>
</evidence>
<evidence type="ECO:0008006" key="8">
    <source>
        <dbReference type="Google" id="ProtNLM"/>
    </source>
</evidence>
<accession>A0A8J6NPA0</accession>
<feature type="transmembrane region" description="Helical" evidence="5">
    <location>
        <begin position="20"/>
        <end position="39"/>
    </location>
</feature>
<evidence type="ECO:0000313" key="6">
    <source>
        <dbReference type="EMBL" id="MBC8336811.1"/>
    </source>
</evidence>
<evidence type="ECO:0000313" key="7">
    <source>
        <dbReference type="Proteomes" id="UP000614469"/>
    </source>
</evidence>